<feature type="compositionally biased region" description="Basic and acidic residues" evidence="7">
    <location>
        <begin position="314"/>
        <end position="324"/>
    </location>
</feature>
<evidence type="ECO:0000313" key="9">
    <source>
        <dbReference type="EnsemblMetazoa" id="CLYHEMP005863.1"/>
    </source>
</evidence>
<dbReference type="Gene3D" id="3.30.40.10">
    <property type="entry name" value="Zinc/RING finger domain, C3HC4 (zinc finger)"/>
    <property type="match status" value="1"/>
</dbReference>
<dbReference type="SUPFAM" id="SSF48403">
    <property type="entry name" value="Ankyrin repeat"/>
    <property type="match status" value="1"/>
</dbReference>
<dbReference type="GeneID" id="136822931"/>
<dbReference type="GO" id="GO:0008270">
    <property type="term" value="F:zinc ion binding"/>
    <property type="evidence" value="ECO:0007669"/>
    <property type="project" value="UniProtKB-KW"/>
</dbReference>
<evidence type="ECO:0000256" key="7">
    <source>
        <dbReference type="SAM" id="MobiDB-lite"/>
    </source>
</evidence>
<dbReference type="PROSITE" id="PS50088">
    <property type="entry name" value="ANK_REPEAT"/>
    <property type="match status" value="2"/>
</dbReference>
<evidence type="ECO:0000259" key="8">
    <source>
        <dbReference type="Pfam" id="PF21362"/>
    </source>
</evidence>
<dbReference type="InterPro" id="IPR013083">
    <property type="entry name" value="Znf_RING/FYVE/PHD"/>
</dbReference>
<evidence type="ECO:0000256" key="6">
    <source>
        <dbReference type="PROSITE-ProRule" id="PRU00023"/>
    </source>
</evidence>
<feature type="compositionally biased region" description="Polar residues" evidence="7">
    <location>
        <begin position="283"/>
        <end position="300"/>
    </location>
</feature>
<feature type="compositionally biased region" description="Acidic residues" evidence="7">
    <location>
        <begin position="388"/>
        <end position="397"/>
    </location>
</feature>
<keyword evidence="3" id="KW-0863">Zinc-finger</keyword>
<dbReference type="InterPro" id="IPR036770">
    <property type="entry name" value="Ankyrin_rpt-contain_sf"/>
</dbReference>
<evidence type="ECO:0000256" key="3">
    <source>
        <dbReference type="ARBA" id="ARBA00022771"/>
    </source>
</evidence>
<dbReference type="RefSeq" id="XP_066935336.1">
    <property type="nucleotide sequence ID" value="XM_067079235.1"/>
</dbReference>
<dbReference type="InterPro" id="IPR002110">
    <property type="entry name" value="Ankyrin_rpt"/>
</dbReference>
<evidence type="ECO:0000256" key="1">
    <source>
        <dbReference type="ARBA" id="ARBA00022723"/>
    </source>
</evidence>
<feature type="compositionally biased region" description="Low complexity" evidence="7">
    <location>
        <begin position="301"/>
        <end position="311"/>
    </location>
</feature>
<name>A0A7M5WRG2_9CNID</name>
<dbReference type="EnsemblMetazoa" id="CLYHEMT005863.1">
    <property type="protein sequence ID" value="CLYHEMP005863.1"/>
    <property type="gene ID" value="CLYHEMG005863"/>
</dbReference>
<dbReference type="InterPro" id="IPR033635">
    <property type="entry name" value="ANKS1/Caskin"/>
</dbReference>
<evidence type="ECO:0000313" key="10">
    <source>
        <dbReference type="Proteomes" id="UP000594262"/>
    </source>
</evidence>
<reference evidence="9" key="1">
    <citation type="submission" date="2021-01" db="UniProtKB">
        <authorList>
            <consortium name="EnsemblMetazoa"/>
        </authorList>
    </citation>
    <scope>IDENTIFICATION</scope>
</reference>
<dbReference type="GO" id="GO:0005829">
    <property type="term" value="C:cytosol"/>
    <property type="evidence" value="ECO:0007669"/>
    <property type="project" value="TreeGrafter"/>
</dbReference>
<feature type="domain" description="E3 ubiquitin-protein ligase Sina-like RING finger" evidence="8">
    <location>
        <begin position="408"/>
        <end position="446"/>
    </location>
</feature>
<keyword evidence="1" id="KW-0479">Metal-binding</keyword>
<dbReference type="Gene3D" id="1.25.40.20">
    <property type="entry name" value="Ankyrin repeat-containing domain"/>
    <property type="match status" value="1"/>
</dbReference>
<feature type="region of interest" description="Disordered" evidence="7">
    <location>
        <begin position="280"/>
        <end position="354"/>
    </location>
</feature>
<organism evidence="9 10">
    <name type="scientific">Clytia hemisphaerica</name>
    <dbReference type="NCBI Taxonomy" id="252671"/>
    <lineage>
        <taxon>Eukaryota</taxon>
        <taxon>Metazoa</taxon>
        <taxon>Cnidaria</taxon>
        <taxon>Hydrozoa</taxon>
        <taxon>Hydroidolina</taxon>
        <taxon>Leptothecata</taxon>
        <taxon>Obeliida</taxon>
        <taxon>Clytiidae</taxon>
        <taxon>Clytia</taxon>
    </lineage>
</organism>
<dbReference type="PROSITE" id="PS50297">
    <property type="entry name" value="ANK_REP_REGION"/>
    <property type="match status" value="2"/>
</dbReference>
<dbReference type="Pfam" id="PF12796">
    <property type="entry name" value="Ank_2"/>
    <property type="match status" value="2"/>
</dbReference>
<feature type="repeat" description="ANK" evidence="6">
    <location>
        <begin position="34"/>
        <end position="66"/>
    </location>
</feature>
<dbReference type="InterPro" id="IPR049548">
    <property type="entry name" value="Sina-like_RING"/>
</dbReference>
<feature type="region of interest" description="Disordered" evidence="7">
    <location>
        <begin position="368"/>
        <end position="401"/>
    </location>
</feature>
<evidence type="ECO:0000256" key="5">
    <source>
        <dbReference type="ARBA" id="ARBA00023043"/>
    </source>
</evidence>
<dbReference type="PANTHER" id="PTHR24174:SF1">
    <property type="entry name" value="IP14385P"/>
    <property type="match status" value="1"/>
</dbReference>
<dbReference type="SUPFAM" id="SSF57850">
    <property type="entry name" value="RING/U-box"/>
    <property type="match status" value="1"/>
</dbReference>
<keyword evidence="4" id="KW-0862">Zinc</keyword>
<keyword evidence="5 6" id="KW-0040">ANK repeat</keyword>
<dbReference type="Pfam" id="PF21362">
    <property type="entry name" value="Sina_RING"/>
    <property type="match status" value="1"/>
</dbReference>
<sequence length="473" mass="53289">MLKTDIFKIVESRNLKNLRTFLSKKPDAIHKTKNGNAPLHLAAQMEYSDVMEVLIQNGANVNKQNSIGRTALHISCAQGHYDGVLVLRDHDADPSIACILGDNALHEASKNGNIRIMKFLFNADFNINTQNKQNWSALHKAAFARKHDAVDVLIQEGIDPFLKTSKDKTAYQIAMELTYFDMAIEIEKYENRLLREKSLKANECDTPSKNSIDIAKIFDDGKNNLTNMFRFKNQPDNTRETEQSHVPADHTTNENDTDVQQQPKENIFKTTTERLKVLFTIPKPNTDSGKNNSQETTNVSEEGANETAAAEQENEARPSDHKEEESDVASATNEQNVEECEPVAKANSKKSKSSKLKLFKKSKFFKTGSKGKNKSKAAPSSTSKVGDLEEESGESDEEGWKQDEDHECPVCFEIPLPPIHIYQCMNGHLYCGNCMDMPNMFNCPQCGIDIASVRMRNRYAEENIQRLYSAKDK</sequence>
<dbReference type="OrthoDB" id="426293at2759"/>
<accession>A0A7M5WRG2</accession>
<feature type="region of interest" description="Disordered" evidence="7">
    <location>
        <begin position="230"/>
        <end position="264"/>
    </location>
</feature>
<dbReference type="PANTHER" id="PTHR24174">
    <property type="entry name" value="ANKYRIN REPEAT AND STERILE ALPHA MOTIF DOMAIN-CONTAINING PROTEIN 1"/>
    <property type="match status" value="1"/>
</dbReference>
<keyword evidence="10" id="KW-1185">Reference proteome</keyword>
<protein>
    <recommendedName>
        <fullName evidence="8">E3 ubiquitin-protein ligase Sina-like RING finger domain-containing protein</fullName>
    </recommendedName>
</protein>
<evidence type="ECO:0000256" key="2">
    <source>
        <dbReference type="ARBA" id="ARBA00022737"/>
    </source>
</evidence>
<dbReference type="Proteomes" id="UP000594262">
    <property type="component" value="Unplaced"/>
</dbReference>
<dbReference type="AlphaFoldDB" id="A0A7M5WRG2"/>
<dbReference type="SMART" id="SM00248">
    <property type="entry name" value="ANK"/>
    <property type="match status" value="4"/>
</dbReference>
<feature type="repeat" description="ANK" evidence="6">
    <location>
        <begin position="100"/>
        <end position="132"/>
    </location>
</feature>
<keyword evidence="2" id="KW-0677">Repeat</keyword>
<evidence type="ECO:0000256" key="4">
    <source>
        <dbReference type="ARBA" id="ARBA00022833"/>
    </source>
</evidence>
<feature type="compositionally biased region" description="Basic and acidic residues" evidence="7">
    <location>
        <begin position="237"/>
        <end position="253"/>
    </location>
</feature>
<dbReference type="CDD" id="cd16571">
    <property type="entry name" value="RING-HC_SIAHs"/>
    <property type="match status" value="1"/>
</dbReference>
<proteinExistence type="predicted"/>